<feature type="signal peptide" evidence="5">
    <location>
        <begin position="1"/>
        <end position="19"/>
    </location>
</feature>
<feature type="domain" description="Lipase" evidence="6">
    <location>
        <begin position="61"/>
        <end position="336"/>
    </location>
</feature>
<dbReference type="Gene3D" id="3.40.50.1820">
    <property type="entry name" value="alpha/beta hydrolase"/>
    <property type="match status" value="1"/>
</dbReference>
<dbReference type="OrthoDB" id="199913at2759"/>
<dbReference type="GO" id="GO:0005615">
    <property type="term" value="C:extracellular space"/>
    <property type="evidence" value="ECO:0007669"/>
    <property type="project" value="TreeGrafter"/>
</dbReference>
<reference evidence="7" key="1">
    <citation type="submission" date="2020-08" db="EMBL/GenBank/DDBJ databases">
        <title>Genome sequencing and assembly of the red palm weevil Rhynchophorus ferrugineus.</title>
        <authorList>
            <person name="Dias G.B."/>
            <person name="Bergman C.M."/>
            <person name="Manee M."/>
        </authorList>
    </citation>
    <scope>NUCLEOTIDE SEQUENCE</scope>
    <source>
        <strain evidence="7">AA-2017</strain>
        <tissue evidence="7">Whole larva</tissue>
    </source>
</reference>
<gene>
    <name evidence="7" type="ORF">GWI33_019725</name>
</gene>
<sequence>MKGLVIFYFLIYIIAYCKLQSSGDEFNLSYEQYEDILQAKIWGKQLLASKDRFTRTQDVMKFDPNAISFYVYTNQDSAASQIYFNETAELTAITSFNVDFPSVYIIQGWKTHSDAYIDLELTKGILKKGQYNVFCVDWDQYAYQLYLESVLSVPNVGKTVGQFIKNISLLYNYSNDNVIVMGHSLGAHIAGFAGKENNGSLKAIVGMDPAGPLFFKDKPEDRLNKDDAQYVEVIHTNAIFLGIDYSAGDVDFWPNGGYGQPGCNVDVFGACCHKRSYYYQIESLYDNQFYARKCDSLENYIAGKCANNTGALMGGIDFDNSITGDFYLETNSEEPFGLGDIF</sequence>
<dbReference type="SUPFAM" id="SSF53474">
    <property type="entry name" value="alpha/beta-Hydrolases"/>
    <property type="match status" value="1"/>
</dbReference>
<dbReference type="GO" id="GO:0017171">
    <property type="term" value="F:serine hydrolase activity"/>
    <property type="evidence" value="ECO:0007669"/>
    <property type="project" value="TreeGrafter"/>
</dbReference>
<dbReference type="Proteomes" id="UP000625711">
    <property type="component" value="Unassembled WGS sequence"/>
</dbReference>
<evidence type="ECO:0000256" key="2">
    <source>
        <dbReference type="ARBA" id="ARBA00010701"/>
    </source>
</evidence>
<dbReference type="GO" id="GO:0016298">
    <property type="term" value="F:lipase activity"/>
    <property type="evidence" value="ECO:0007669"/>
    <property type="project" value="InterPro"/>
</dbReference>
<dbReference type="CDD" id="cd00707">
    <property type="entry name" value="Pancreat_lipase_like"/>
    <property type="match status" value="1"/>
</dbReference>
<keyword evidence="5" id="KW-0732">Signal</keyword>
<evidence type="ECO:0000259" key="6">
    <source>
        <dbReference type="Pfam" id="PF00151"/>
    </source>
</evidence>
<protein>
    <recommendedName>
        <fullName evidence="6">Lipase domain-containing protein</fullName>
    </recommendedName>
</protein>
<accession>A0A834HTV1</accession>
<dbReference type="PRINTS" id="PR00821">
    <property type="entry name" value="TAGLIPASE"/>
</dbReference>
<dbReference type="EMBL" id="JAACXV010014476">
    <property type="protein sequence ID" value="KAF7267019.1"/>
    <property type="molecule type" value="Genomic_DNA"/>
</dbReference>
<dbReference type="GO" id="GO:0016042">
    <property type="term" value="P:lipid catabolic process"/>
    <property type="evidence" value="ECO:0007669"/>
    <property type="project" value="TreeGrafter"/>
</dbReference>
<proteinExistence type="inferred from homology"/>
<feature type="chain" id="PRO_5032953054" description="Lipase domain-containing protein" evidence="5">
    <location>
        <begin position="20"/>
        <end position="342"/>
    </location>
</feature>
<evidence type="ECO:0000256" key="5">
    <source>
        <dbReference type="SAM" id="SignalP"/>
    </source>
</evidence>
<evidence type="ECO:0000313" key="8">
    <source>
        <dbReference type="Proteomes" id="UP000625711"/>
    </source>
</evidence>
<dbReference type="InterPro" id="IPR013818">
    <property type="entry name" value="Lipase"/>
</dbReference>
<keyword evidence="8" id="KW-1185">Reference proteome</keyword>
<evidence type="ECO:0000256" key="1">
    <source>
        <dbReference type="ARBA" id="ARBA00004613"/>
    </source>
</evidence>
<dbReference type="PANTHER" id="PTHR11610:SF173">
    <property type="entry name" value="LIPASE DOMAIN-CONTAINING PROTEIN-RELATED"/>
    <property type="match status" value="1"/>
</dbReference>
<keyword evidence="3" id="KW-0964">Secreted</keyword>
<comment type="caution">
    <text evidence="7">The sequence shown here is derived from an EMBL/GenBank/DDBJ whole genome shotgun (WGS) entry which is preliminary data.</text>
</comment>
<comment type="similarity">
    <text evidence="2 4">Belongs to the AB hydrolase superfamily. Lipase family.</text>
</comment>
<dbReference type="InterPro" id="IPR000734">
    <property type="entry name" value="TAG_lipase"/>
</dbReference>
<name>A0A834HTV1_RHYFE</name>
<dbReference type="PANTHER" id="PTHR11610">
    <property type="entry name" value="LIPASE"/>
    <property type="match status" value="1"/>
</dbReference>
<evidence type="ECO:0000256" key="4">
    <source>
        <dbReference type="RuleBase" id="RU004262"/>
    </source>
</evidence>
<dbReference type="AlphaFoldDB" id="A0A834HTV1"/>
<dbReference type="Pfam" id="PF00151">
    <property type="entry name" value="Lipase"/>
    <property type="match status" value="1"/>
</dbReference>
<organism evidence="7 8">
    <name type="scientific">Rhynchophorus ferrugineus</name>
    <name type="common">Red palm weevil</name>
    <name type="synonym">Curculio ferrugineus</name>
    <dbReference type="NCBI Taxonomy" id="354439"/>
    <lineage>
        <taxon>Eukaryota</taxon>
        <taxon>Metazoa</taxon>
        <taxon>Ecdysozoa</taxon>
        <taxon>Arthropoda</taxon>
        <taxon>Hexapoda</taxon>
        <taxon>Insecta</taxon>
        <taxon>Pterygota</taxon>
        <taxon>Neoptera</taxon>
        <taxon>Endopterygota</taxon>
        <taxon>Coleoptera</taxon>
        <taxon>Polyphaga</taxon>
        <taxon>Cucujiformia</taxon>
        <taxon>Curculionidae</taxon>
        <taxon>Dryophthorinae</taxon>
        <taxon>Rhynchophorus</taxon>
    </lineage>
</organism>
<dbReference type="InterPro" id="IPR033906">
    <property type="entry name" value="Lipase_N"/>
</dbReference>
<dbReference type="InterPro" id="IPR029058">
    <property type="entry name" value="AB_hydrolase_fold"/>
</dbReference>
<evidence type="ECO:0000313" key="7">
    <source>
        <dbReference type="EMBL" id="KAF7267019.1"/>
    </source>
</evidence>
<comment type="subcellular location">
    <subcellularLocation>
        <location evidence="1">Secreted</location>
    </subcellularLocation>
</comment>
<evidence type="ECO:0000256" key="3">
    <source>
        <dbReference type="ARBA" id="ARBA00022525"/>
    </source>
</evidence>